<dbReference type="InterPro" id="IPR012507">
    <property type="entry name" value="YibE_F"/>
</dbReference>
<keyword evidence="1" id="KW-0812">Transmembrane</keyword>
<feature type="transmembrane region" description="Helical" evidence="1">
    <location>
        <begin position="144"/>
        <end position="162"/>
    </location>
</feature>
<evidence type="ECO:0000256" key="1">
    <source>
        <dbReference type="SAM" id="Phobius"/>
    </source>
</evidence>
<proteinExistence type="predicted"/>
<accession>A0A419T690</accession>
<dbReference type="EMBL" id="MCIB01000008">
    <property type="protein sequence ID" value="RKD32933.1"/>
    <property type="molecule type" value="Genomic_DNA"/>
</dbReference>
<name>A0A419T690_9FIRM</name>
<dbReference type="PANTHER" id="PTHR41771">
    <property type="entry name" value="MEMBRANE PROTEIN-RELATED"/>
    <property type="match status" value="1"/>
</dbReference>
<reference evidence="2 3" key="1">
    <citation type="submission" date="2016-08" db="EMBL/GenBank/DDBJ databases">
        <title>Novel Firmicutes and Novel Genomes.</title>
        <authorList>
            <person name="Poppleton D.I."/>
            <person name="Gribaldo S."/>
        </authorList>
    </citation>
    <scope>NUCLEOTIDE SEQUENCE [LARGE SCALE GENOMIC DNA]</scope>
    <source>
        <strain evidence="2 3">CTT3</strain>
    </source>
</reference>
<feature type="transmembrane region" description="Helical" evidence="1">
    <location>
        <begin position="193"/>
        <end position="212"/>
    </location>
</feature>
<feature type="transmembrane region" description="Helical" evidence="1">
    <location>
        <begin position="169"/>
        <end position="187"/>
    </location>
</feature>
<sequence length="392" mass="42718">MNINFGKYLSRFLVLLIIFIIVLTLNSTYVKADVSDTTNSLQQQNISEETPKPVRGKVLEIISDEYENVEGFGEDVKMRRQQVEVKITSGKHKGEIITVEHVIDERFAYNIFIDAGDDVLLYLEEDEKGEILVGYISDIVRDKYLLYLVIGFIGLLIAVGGIKGIKTVLTLGLTIFSVVKILLPLILKGYSPILISVLISVGVITITLLIISGPNKKTLSAIIGTSGGVLIAGLIALGIGNMASLTGLGNEEAQMLMFIPQEIDFNFKGLLFSGIILGALGAVMDVSMSISSAMNEIYITNPQIEIKNLVRSGINIGRDIMGTMSNTLILAYVGGAIHLMLLFMAYDYSFIEIINRDMIASEVVRALAGSIGIILTIPITALVSGTIYRMEK</sequence>
<comment type="caution">
    <text evidence="2">The sequence shown here is derived from an EMBL/GenBank/DDBJ whole genome shotgun (WGS) entry which is preliminary data.</text>
</comment>
<feature type="transmembrane region" description="Helical" evidence="1">
    <location>
        <begin position="219"/>
        <end position="245"/>
    </location>
</feature>
<gene>
    <name evidence="2" type="ORF">BET03_09965</name>
</gene>
<dbReference type="PANTHER" id="PTHR41771:SF1">
    <property type="entry name" value="MEMBRANE PROTEIN"/>
    <property type="match status" value="1"/>
</dbReference>
<feature type="transmembrane region" description="Helical" evidence="1">
    <location>
        <begin position="328"/>
        <end position="346"/>
    </location>
</feature>
<evidence type="ECO:0000313" key="2">
    <source>
        <dbReference type="EMBL" id="RKD32933.1"/>
    </source>
</evidence>
<dbReference type="RefSeq" id="WP_207666037.1">
    <property type="nucleotide sequence ID" value="NZ_MCIB01000008.1"/>
</dbReference>
<keyword evidence="3" id="KW-1185">Reference proteome</keyword>
<dbReference type="AlphaFoldDB" id="A0A419T690"/>
<dbReference type="Pfam" id="PF07907">
    <property type="entry name" value="YibE_F"/>
    <property type="match status" value="1"/>
</dbReference>
<dbReference type="Proteomes" id="UP000284177">
    <property type="component" value="Unassembled WGS sequence"/>
</dbReference>
<evidence type="ECO:0000313" key="3">
    <source>
        <dbReference type="Proteomes" id="UP000284177"/>
    </source>
</evidence>
<keyword evidence="1" id="KW-0472">Membrane</keyword>
<protein>
    <recommendedName>
        <fullName evidence="4">YibE/F family protein</fullName>
    </recommendedName>
</protein>
<feature type="transmembrane region" description="Helical" evidence="1">
    <location>
        <begin position="366"/>
        <end position="388"/>
    </location>
</feature>
<organism evidence="2 3">
    <name type="scientific">Thermohalobacter berrensis</name>
    <dbReference type="NCBI Taxonomy" id="99594"/>
    <lineage>
        <taxon>Bacteria</taxon>
        <taxon>Bacillati</taxon>
        <taxon>Bacillota</taxon>
        <taxon>Tissierellia</taxon>
        <taxon>Tissierellales</taxon>
        <taxon>Thermohalobacteraceae</taxon>
        <taxon>Thermohalobacter</taxon>
    </lineage>
</organism>
<keyword evidence="1" id="KW-1133">Transmembrane helix</keyword>
<evidence type="ECO:0008006" key="4">
    <source>
        <dbReference type="Google" id="ProtNLM"/>
    </source>
</evidence>
<feature type="transmembrane region" description="Helical" evidence="1">
    <location>
        <begin position="265"/>
        <end position="284"/>
    </location>
</feature>